<dbReference type="PANTHER" id="PTHR43056:SF5">
    <property type="entry name" value="PEPTIDASE S9 PROLYL OLIGOPEPTIDASE CATALYTIC DOMAIN-CONTAINING PROTEIN"/>
    <property type="match status" value="1"/>
</dbReference>
<dbReference type="SUPFAM" id="SSF53474">
    <property type="entry name" value="alpha/beta-Hydrolases"/>
    <property type="match status" value="1"/>
</dbReference>
<accession>A0A8J7KJY3</accession>
<organism evidence="2 3">
    <name type="scientific">Longispora fulva</name>
    <dbReference type="NCBI Taxonomy" id="619741"/>
    <lineage>
        <taxon>Bacteria</taxon>
        <taxon>Bacillati</taxon>
        <taxon>Actinomycetota</taxon>
        <taxon>Actinomycetes</taxon>
        <taxon>Micromonosporales</taxon>
        <taxon>Micromonosporaceae</taxon>
        <taxon>Longispora</taxon>
    </lineage>
</organism>
<evidence type="ECO:0000313" key="3">
    <source>
        <dbReference type="Proteomes" id="UP000622552"/>
    </source>
</evidence>
<dbReference type="SUPFAM" id="SSF69304">
    <property type="entry name" value="Tricorn protease N-terminal domain"/>
    <property type="match status" value="1"/>
</dbReference>
<dbReference type="Gene3D" id="3.40.50.1820">
    <property type="entry name" value="alpha/beta hydrolase"/>
    <property type="match status" value="1"/>
</dbReference>
<protein>
    <submittedName>
        <fullName evidence="2">Poly(3-hydroxybutyrate) depolymerase</fullName>
    </submittedName>
</protein>
<dbReference type="InterPro" id="IPR011042">
    <property type="entry name" value="6-blade_b-propeller_TolB-like"/>
</dbReference>
<feature type="domain" description="Peptidase S9 prolyl oligopeptidase catalytic" evidence="1">
    <location>
        <begin position="364"/>
        <end position="553"/>
    </location>
</feature>
<keyword evidence="3" id="KW-1185">Reference proteome</keyword>
<dbReference type="InterPro" id="IPR029058">
    <property type="entry name" value="AB_hydrolase_fold"/>
</dbReference>
<dbReference type="Proteomes" id="UP000622552">
    <property type="component" value="Unassembled WGS sequence"/>
</dbReference>
<dbReference type="AlphaFoldDB" id="A0A8J7KJY3"/>
<evidence type="ECO:0000313" key="2">
    <source>
        <dbReference type="EMBL" id="MBG6136026.1"/>
    </source>
</evidence>
<gene>
    <name evidence="2" type="ORF">IW245_002220</name>
</gene>
<dbReference type="Gene3D" id="2.120.10.30">
    <property type="entry name" value="TolB, C-terminal domain"/>
    <property type="match status" value="1"/>
</dbReference>
<evidence type="ECO:0000259" key="1">
    <source>
        <dbReference type="Pfam" id="PF00326"/>
    </source>
</evidence>
<dbReference type="EMBL" id="JADOUF010000001">
    <property type="protein sequence ID" value="MBG6136026.1"/>
    <property type="molecule type" value="Genomic_DNA"/>
</dbReference>
<comment type="caution">
    <text evidence="2">The sequence shown here is derived from an EMBL/GenBank/DDBJ whole genome shotgun (WGS) entry which is preliminary data.</text>
</comment>
<dbReference type="InterPro" id="IPR050585">
    <property type="entry name" value="Xaa-Pro_dipeptidyl-ppase/CocE"/>
</dbReference>
<reference evidence="2" key="1">
    <citation type="submission" date="2020-11" db="EMBL/GenBank/DDBJ databases">
        <title>Sequencing the genomes of 1000 actinobacteria strains.</title>
        <authorList>
            <person name="Klenk H.-P."/>
        </authorList>
    </citation>
    <scope>NUCLEOTIDE SEQUENCE</scope>
    <source>
        <strain evidence="2">DSM 45356</strain>
    </source>
</reference>
<dbReference type="Pfam" id="PF00326">
    <property type="entry name" value="Peptidase_S9"/>
    <property type="match status" value="1"/>
</dbReference>
<dbReference type="GO" id="GO:0008236">
    <property type="term" value="F:serine-type peptidase activity"/>
    <property type="evidence" value="ECO:0007669"/>
    <property type="project" value="InterPro"/>
</dbReference>
<dbReference type="GO" id="GO:0006508">
    <property type="term" value="P:proteolysis"/>
    <property type="evidence" value="ECO:0007669"/>
    <property type="project" value="InterPro"/>
</dbReference>
<dbReference type="PANTHER" id="PTHR43056">
    <property type="entry name" value="PEPTIDASE S9 PROLYL OLIGOPEPTIDASE"/>
    <property type="match status" value="1"/>
</dbReference>
<dbReference type="InterPro" id="IPR001375">
    <property type="entry name" value="Peptidase_S9_cat"/>
</dbReference>
<sequence>MLWVQADEQGCGLMAWSRSSGTTRLTPPEVEVGNIVHAYGGGAFAAGPGRIWYVDATDGQLQTLAVQEPNAEPTPLTGGQQAGSGDLIYYDGELLGVQEGEHGDTVTAWDTSNGLARTLLTSSGFLAAPRLAPGRLAWLTWGQDAMPWDSAELWCADYHPGGVPIGAVLVAGGPDEAVAEPRWGPDGSLYFMSDRSGWMNLHRWDGTSVRSVASMDAECAAAPWELGYASYTFLPDHRIAMIARRGTLDQLVLVEQEGVRELELPFTSIKPYMATVGDHVAMIAATPITAPAVVVVDPDGSFVIIAGQSPVPSAPRPTTGHTAGGVTYLLHRPSTSLAGPLPLIVRAHPGPTDGITYRRDAFIDFFTHNGFAIVDVAYRGSTGFGRAFRRSLYGRWGLDDVADCAEVAEHLLATGTTTPGSVFIAGASAGGYTALHAVCAAGPFAAAIARSPIIDPKSWAATVPRFQRAHAVALDGGGGRVRSEAIRKPVLLVHGANDPITSAADTLALAHDLQDRRSSVELLLLDTESHTLSAPHLAEAVLDAELRFLRAMMRSER</sequence>
<proteinExistence type="predicted"/>
<name>A0A8J7KJY3_9ACTN</name>